<dbReference type="SUPFAM" id="SSF118196">
    <property type="entry name" value="YaeB-like"/>
    <property type="match status" value="1"/>
</dbReference>
<comment type="caution">
    <text evidence="5">The sequence shown here is derived from an EMBL/GenBank/DDBJ whole genome shotgun (WGS) entry which is preliminary data.</text>
</comment>
<feature type="transmembrane region" description="Helical" evidence="3">
    <location>
        <begin position="85"/>
        <end position="108"/>
    </location>
</feature>
<evidence type="ECO:0000259" key="4">
    <source>
        <dbReference type="PROSITE" id="PS51668"/>
    </source>
</evidence>
<name>A0A7J3Z8F7_9CREN</name>
<evidence type="ECO:0000256" key="2">
    <source>
        <dbReference type="ARBA" id="ARBA00033753"/>
    </source>
</evidence>
<proteinExistence type="inferred from homology"/>
<dbReference type="PROSITE" id="PS51668">
    <property type="entry name" value="TSAA_2"/>
    <property type="match status" value="1"/>
</dbReference>
<organism evidence="5">
    <name type="scientific">Ignisphaera aggregans</name>
    <dbReference type="NCBI Taxonomy" id="334771"/>
    <lineage>
        <taxon>Archaea</taxon>
        <taxon>Thermoproteota</taxon>
        <taxon>Thermoprotei</taxon>
        <taxon>Desulfurococcales</taxon>
        <taxon>Desulfurococcaceae</taxon>
        <taxon>Ignisphaera</taxon>
    </lineage>
</organism>
<feature type="domain" description="TsaA-like" evidence="4">
    <location>
        <begin position="13"/>
        <end position="122"/>
    </location>
</feature>
<gene>
    <name evidence="5" type="ORF">ENM66_06490</name>
</gene>
<evidence type="ECO:0000256" key="1">
    <source>
        <dbReference type="ARBA" id="ARBA00022691"/>
    </source>
</evidence>
<keyword evidence="3" id="KW-0812">Transmembrane</keyword>
<evidence type="ECO:0000313" key="5">
    <source>
        <dbReference type="EMBL" id="HHQ50981.1"/>
    </source>
</evidence>
<keyword evidence="3" id="KW-1133">Transmembrane helix</keyword>
<dbReference type="InterPro" id="IPR023370">
    <property type="entry name" value="TrmO-like_N"/>
</dbReference>
<sequence>MLRCCTLSLIACFKSIGVVEEGLDRLGEQGAKKSRFEVVSVIRVFEEFVEGLDGLEEYSHIIVVYWMRKADRAVLKARPWSIERYHFSVGGGSQLLICVGLWLTTIYLPMVSPSPLTTGSHH</sequence>
<keyword evidence="1" id="KW-0949">S-adenosyl-L-methionine</keyword>
<keyword evidence="3" id="KW-0472">Membrane</keyword>
<dbReference type="InterPro" id="IPR036413">
    <property type="entry name" value="YaeB-like_sf"/>
</dbReference>
<evidence type="ECO:0000256" key="3">
    <source>
        <dbReference type="SAM" id="Phobius"/>
    </source>
</evidence>
<reference evidence="5" key="1">
    <citation type="journal article" date="2020" name="mSystems">
        <title>Genome- and Community-Level Interaction Insights into Carbon Utilization and Element Cycling Functions of Hydrothermarchaeota in Hydrothermal Sediment.</title>
        <authorList>
            <person name="Zhou Z."/>
            <person name="Liu Y."/>
            <person name="Xu W."/>
            <person name="Pan J."/>
            <person name="Luo Z.H."/>
            <person name="Li M."/>
        </authorList>
    </citation>
    <scope>NUCLEOTIDE SEQUENCE [LARGE SCALE GENOMIC DNA]</scope>
    <source>
        <strain evidence="5">SpSt-1105</strain>
    </source>
</reference>
<protein>
    <recommendedName>
        <fullName evidence="4">TsaA-like domain-containing protein</fullName>
    </recommendedName>
</protein>
<dbReference type="EMBL" id="DRYQ01000091">
    <property type="protein sequence ID" value="HHQ50981.1"/>
    <property type="molecule type" value="Genomic_DNA"/>
</dbReference>
<accession>A0A7J3Z8F7</accession>
<dbReference type="AlphaFoldDB" id="A0A7J3Z8F7"/>
<dbReference type="InterPro" id="IPR036414">
    <property type="entry name" value="YaeB_N_sf"/>
</dbReference>
<dbReference type="Gene3D" id="2.40.30.70">
    <property type="entry name" value="YaeB-like"/>
    <property type="match status" value="1"/>
</dbReference>
<comment type="similarity">
    <text evidence="2">Belongs to the tRNA methyltransferase O family.</text>
</comment>